<dbReference type="Proteomes" id="UP001446871">
    <property type="component" value="Unassembled WGS sequence"/>
</dbReference>
<sequence>MGDKRETQLIATCASVVRWAESGSREVDGLLAEGGYADFSQLRPLPGNLRQLCDEAHRLKRGLESPPAMSSRLRAILSAHLAECDETGAVMTKQLMRLTPDTPTESINMATILQYESFLNTTAKLLAILSRNLQQ</sequence>
<protein>
    <submittedName>
        <fullName evidence="1">Uncharacterized protein</fullName>
    </submittedName>
</protein>
<name>A0ABR1VBA2_9PEZI</name>
<proteinExistence type="predicted"/>
<evidence type="ECO:0000313" key="2">
    <source>
        <dbReference type="Proteomes" id="UP001446871"/>
    </source>
</evidence>
<comment type="caution">
    <text evidence="1">The sequence shown here is derived from an EMBL/GenBank/DDBJ whole genome shotgun (WGS) entry which is preliminary data.</text>
</comment>
<dbReference type="EMBL" id="JAQQWM010000004">
    <property type="protein sequence ID" value="KAK8067596.1"/>
    <property type="molecule type" value="Genomic_DNA"/>
</dbReference>
<evidence type="ECO:0000313" key="1">
    <source>
        <dbReference type="EMBL" id="KAK8067596.1"/>
    </source>
</evidence>
<organism evidence="1 2">
    <name type="scientific">Apiospora saccharicola</name>
    <dbReference type="NCBI Taxonomy" id="335842"/>
    <lineage>
        <taxon>Eukaryota</taxon>
        <taxon>Fungi</taxon>
        <taxon>Dikarya</taxon>
        <taxon>Ascomycota</taxon>
        <taxon>Pezizomycotina</taxon>
        <taxon>Sordariomycetes</taxon>
        <taxon>Xylariomycetidae</taxon>
        <taxon>Amphisphaeriales</taxon>
        <taxon>Apiosporaceae</taxon>
        <taxon>Apiospora</taxon>
    </lineage>
</organism>
<accession>A0ABR1VBA2</accession>
<reference evidence="1 2" key="1">
    <citation type="submission" date="2023-01" db="EMBL/GenBank/DDBJ databases">
        <title>Analysis of 21 Apiospora genomes using comparative genomics revels a genus with tremendous synthesis potential of carbohydrate active enzymes and secondary metabolites.</title>
        <authorList>
            <person name="Sorensen T."/>
        </authorList>
    </citation>
    <scope>NUCLEOTIDE SEQUENCE [LARGE SCALE GENOMIC DNA]</scope>
    <source>
        <strain evidence="1 2">CBS 83171</strain>
    </source>
</reference>
<keyword evidence="2" id="KW-1185">Reference proteome</keyword>
<gene>
    <name evidence="1" type="ORF">PG996_006708</name>
</gene>